<feature type="domain" description="Fe/B12 periplasmic-binding" evidence="2">
    <location>
        <begin position="35"/>
        <end position="287"/>
    </location>
</feature>
<keyword evidence="1" id="KW-0732">Signal</keyword>
<evidence type="ECO:0000313" key="4">
    <source>
        <dbReference type="Proteomes" id="UP000631694"/>
    </source>
</evidence>
<dbReference type="Pfam" id="PF01497">
    <property type="entry name" value="Peripla_BP_2"/>
    <property type="match status" value="1"/>
</dbReference>
<feature type="signal peptide" evidence="1">
    <location>
        <begin position="1"/>
        <end position="21"/>
    </location>
</feature>
<dbReference type="RefSeq" id="WP_197312950.1">
    <property type="nucleotide sequence ID" value="NZ_JADZLT010000056.1"/>
</dbReference>
<dbReference type="GO" id="GO:0071281">
    <property type="term" value="P:cellular response to iron ion"/>
    <property type="evidence" value="ECO:0007669"/>
    <property type="project" value="TreeGrafter"/>
</dbReference>
<dbReference type="InterPro" id="IPR002491">
    <property type="entry name" value="ABC_transptr_periplasmic_BD"/>
</dbReference>
<name>A0A931I5C9_9HYPH</name>
<reference evidence="3" key="1">
    <citation type="submission" date="2020-12" db="EMBL/GenBank/DDBJ databases">
        <title>Methylobrevis albus sp. nov., isolated from fresh water lack sediment.</title>
        <authorList>
            <person name="Zou Q."/>
        </authorList>
    </citation>
    <scope>NUCLEOTIDE SEQUENCE</scope>
    <source>
        <strain evidence="3">L22</strain>
    </source>
</reference>
<gene>
    <name evidence="3" type="ORF">I5731_18810</name>
</gene>
<dbReference type="PANTHER" id="PTHR30535">
    <property type="entry name" value="VITAMIN B12-BINDING PROTEIN"/>
    <property type="match status" value="1"/>
</dbReference>
<dbReference type="SUPFAM" id="SSF53807">
    <property type="entry name" value="Helical backbone' metal receptor"/>
    <property type="match status" value="1"/>
</dbReference>
<feature type="chain" id="PRO_5037066589" evidence="1">
    <location>
        <begin position="22"/>
        <end position="296"/>
    </location>
</feature>
<sequence length="296" mass="30289">MLMRSFAGLLAALVAAGPAAAGATGSSRMEGPARRVVSLNLCTDEMVLRLLPPERVAAVTWLSRDPSRSTVADLAAAVPVVYGNAEEVLGVDPDLIVAGLYTARSTVAVLRRLGHPVHDVGIPTTEAEVEAQIRELAALLGVAESGERLVAEIEARFSALPIPAPGPRPRALVLDPNGFTVGRGSIVDAMINRAGLDNAGAALAVAGHGAVPLEVAILTGADILIVDADRDRPPALATALLQHPALRRLGRRITVAEVPSRLWTCAGPGLADAAAILAAAALAHQAATPVAGEGRP</sequence>
<dbReference type="InterPro" id="IPR050902">
    <property type="entry name" value="ABC_Transporter_SBP"/>
</dbReference>
<organism evidence="3 4">
    <name type="scientific">Methylobrevis albus</name>
    <dbReference type="NCBI Taxonomy" id="2793297"/>
    <lineage>
        <taxon>Bacteria</taxon>
        <taxon>Pseudomonadati</taxon>
        <taxon>Pseudomonadota</taxon>
        <taxon>Alphaproteobacteria</taxon>
        <taxon>Hyphomicrobiales</taxon>
        <taxon>Pleomorphomonadaceae</taxon>
        <taxon>Methylobrevis</taxon>
    </lineage>
</organism>
<evidence type="ECO:0000256" key="1">
    <source>
        <dbReference type="SAM" id="SignalP"/>
    </source>
</evidence>
<proteinExistence type="predicted"/>
<dbReference type="Gene3D" id="3.40.50.1980">
    <property type="entry name" value="Nitrogenase molybdenum iron protein domain"/>
    <property type="match status" value="2"/>
</dbReference>
<protein>
    <submittedName>
        <fullName evidence="3">ABC transporter substrate-binding protein</fullName>
    </submittedName>
</protein>
<dbReference type="PANTHER" id="PTHR30535:SF34">
    <property type="entry name" value="MOLYBDATE-BINDING PROTEIN MOLA"/>
    <property type="match status" value="1"/>
</dbReference>
<accession>A0A931I5C9</accession>
<dbReference type="Proteomes" id="UP000631694">
    <property type="component" value="Unassembled WGS sequence"/>
</dbReference>
<evidence type="ECO:0000259" key="2">
    <source>
        <dbReference type="PROSITE" id="PS50983"/>
    </source>
</evidence>
<dbReference type="AlphaFoldDB" id="A0A931I5C9"/>
<comment type="caution">
    <text evidence="3">The sequence shown here is derived from an EMBL/GenBank/DDBJ whole genome shotgun (WGS) entry which is preliminary data.</text>
</comment>
<evidence type="ECO:0000313" key="3">
    <source>
        <dbReference type="EMBL" id="MBH0239879.1"/>
    </source>
</evidence>
<keyword evidence="4" id="KW-1185">Reference proteome</keyword>
<dbReference type="EMBL" id="JADZLT010000056">
    <property type="protein sequence ID" value="MBH0239879.1"/>
    <property type="molecule type" value="Genomic_DNA"/>
</dbReference>
<dbReference type="PROSITE" id="PS50983">
    <property type="entry name" value="FE_B12_PBP"/>
    <property type="match status" value="1"/>
</dbReference>